<dbReference type="GO" id="GO:0005829">
    <property type="term" value="C:cytosol"/>
    <property type="evidence" value="ECO:0007669"/>
    <property type="project" value="TreeGrafter"/>
</dbReference>
<keyword evidence="4" id="KW-0234">DNA repair</keyword>
<organism evidence="7 8">
    <name type="scientific">Salinicola socius</name>
    <dbReference type="NCBI Taxonomy" id="404433"/>
    <lineage>
        <taxon>Bacteria</taxon>
        <taxon>Pseudomonadati</taxon>
        <taxon>Pseudomonadota</taxon>
        <taxon>Gammaproteobacteria</taxon>
        <taxon>Oceanospirillales</taxon>
        <taxon>Halomonadaceae</taxon>
        <taxon>Salinicola</taxon>
    </lineage>
</organism>
<comment type="caution">
    <text evidence="7">The sequence shown here is derived from an EMBL/GenBank/DDBJ whole genome shotgun (WGS) entry which is preliminary data.</text>
</comment>
<dbReference type="STRING" id="404433.BTW07_14640"/>
<dbReference type="EMBL" id="MSDO01000022">
    <property type="protein sequence ID" value="OLO03319.1"/>
    <property type="molecule type" value="Genomic_DNA"/>
</dbReference>
<dbReference type="SUPFAM" id="SSF56672">
    <property type="entry name" value="DNA/RNA polymerases"/>
    <property type="match status" value="1"/>
</dbReference>
<dbReference type="Gene3D" id="3.30.1490.100">
    <property type="entry name" value="DNA polymerase, Y-family, little finger domain"/>
    <property type="match status" value="1"/>
</dbReference>
<evidence type="ECO:0000259" key="6">
    <source>
        <dbReference type="PROSITE" id="PS50173"/>
    </source>
</evidence>
<evidence type="ECO:0000313" key="8">
    <source>
        <dbReference type="Proteomes" id="UP000186878"/>
    </source>
</evidence>
<dbReference type="InterPro" id="IPR043502">
    <property type="entry name" value="DNA/RNA_pol_sf"/>
</dbReference>
<dbReference type="PANTHER" id="PTHR11076:SF34">
    <property type="entry name" value="PROTEIN UMUC"/>
    <property type="match status" value="1"/>
</dbReference>
<accession>A0A1Q8SPH2</accession>
<dbReference type="Pfam" id="PF00817">
    <property type="entry name" value="IMS"/>
    <property type="match status" value="1"/>
</dbReference>
<dbReference type="Pfam" id="PF11799">
    <property type="entry name" value="IMS_C"/>
    <property type="match status" value="1"/>
</dbReference>
<dbReference type="InterPro" id="IPR025188">
    <property type="entry name" value="DUF4113"/>
</dbReference>
<name>A0A1Q8SPH2_9GAMM</name>
<comment type="similarity">
    <text evidence="1">Belongs to the DNA polymerase type-Y family.</text>
</comment>
<dbReference type="Proteomes" id="UP000186878">
    <property type="component" value="Unassembled WGS sequence"/>
</dbReference>
<dbReference type="Pfam" id="PF13438">
    <property type="entry name" value="DUF4113"/>
    <property type="match status" value="1"/>
</dbReference>
<keyword evidence="5" id="KW-0742">SOS response</keyword>
<protein>
    <submittedName>
        <fullName evidence="7">DNA polymerase V subunit UmuC</fullName>
    </submittedName>
</protein>
<dbReference type="InterPro" id="IPR043128">
    <property type="entry name" value="Rev_trsase/Diguanyl_cyclase"/>
</dbReference>
<dbReference type="OrthoDB" id="9808813at2"/>
<dbReference type="InterPro" id="IPR050116">
    <property type="entry name" value="DNA_polymerase-Y"/>
</dbReference>
<dbReference type="Gene3D" id="3.30.70.270">
    <property type="match status" value="1"/>
</dbReference>
<proteinExistence type="inferred from homology"/>
<dbReference type="GO" id="GO:0003684">
    <property type="term" value="F:damaged DNA binding"/>
    <property type="evidence" value="ECO:0007669"/>
    <property type="project" value="InterPro"/>
</dbReference>
<keyword evidence="2" id="KW-0227">DNA damage</keyword>
<dbReference type="GO" id="GO:0009432">
    <property type="term" value="P:SOS response"/>
    <property type="evidence" value="ECO:0007669"/>
    <property type="project" value="UniProtKB-KW"/>
</dbReference>
<keyword evidence="8" id="KW-1185">Reference proteome</keyword>
<evidence type="ECO:0000256" key="2">
    <source>
        <dbReference type="ARBA" id="ARBA00022763"/>
    </source>
</evidence>
<dbReference type="InterPro" id="IPR036775">
    <property type="entry name" value="DNA_pol_Y-fam_lit_finger_sf"/>
</dbReference>
<dbReference type="PANTHER" id="PTHR11076">
    <property type="entry name" value="DNA REPAIR POLYMERASE UMUC / TRANSFERASE FAMILY MEMBER"/>
    <property type="match status" value="1"/>
</dbReference>
<evidence type="ECO:0000256" key="1">
    <source>
        <dbReference type="ARBA" id="ARBA00010945"/>
    </source>
</evidence>
<feature type="domain" description="UmuC" evidence="6">
    <location>
        <begin position="2"/>
        <end position="187"/>
    </location>
</feature>
<dbReference type="GO" id="GO:0006281">
    <property type="term" value="P:DNA repair"/>
    <property type="evidence" value="ECO:0007669"/>
    <property type="project" value="UniProtKB-KW"/>
</dbReference>
<dbReference type="SUPFAM" id="SSF100879">
    <property type="entry name" value="Lesion bypass DNA polymerase (Y-family), little finger domain"/>
    <property type="match status" value="1"/>
</dbReference>
<evidence type="ECO:0000256" key="5">
    <source>
        <dbReference type="ARBA" id="ARBA00023236"/>
    </source>
</evidence>
<dbReference type="CDD" id="cd01700">
    <property type="entry name" value="PolY_Pol_V_umuC"/>
    <property type="match status" value="1"/>
</dbReference>
<dbReference type="InterPro" id="IPR001126">
    <property type="entry name" value="UmuC"/>
</dbReference>
<keyword evidence="3" id="KW-0741">SOS mutagenesis</keyword>
<gene>
    <name evidence="7" type="ORF">BTW07_14640</name>
</gene>
<evidence type="ECO:0000313" key="7">
    <source>
        <dbReference type="EMBL" id="OLO03319.1"/>
    </source>
</evidence>
<dbReference type="RefSeq" id="WP_075570921.1">
    <property type="nucleotide sequence ID" value="NZ_MSDO01000022.1"/>
</dbReference>
<dbReference type="GO" id="GO:0042276">
    <property type="term" value="P:error-prone translesion synthesis"/>
    <property type="evidence" value="ECO:0007669"/>
    <property type="project" value="TreeGrafter"/>
</dbReference>
<dbReference type="Gene3D" id="3.40.1170.60">
    <property type="match status" value="1"/>
</dbReference>
<dbReference type="PROSITE" id="PS50173">
    <property type="entry name" value="UMUC"/>
    <property type="match status" value="1"/>
</dbReference>
<dbReference type="Gene3D" id="1.10.150.20">
    <property type="entry name" value="5' to 3' exonuclease, C-terminal subdomain"/>
    <property type="match status" value="1"/>
</dbReference>
<reference evidence="7 8" key="1">
    <citation type="submission" date="2016-12" db="EMBL/GenBank/DDBJ databases">
        <title>Draft genome sequences of strains Salinicola socius SMB35, Salinicola sp. MH3R3-1 and Chromohalobacter sp. SMB17 from the Verkhnekamsk potash mining region of Russia.</title>
        <authorList>
            <person name="Mavrodi D.V."/>
            <person name="Olsson B.E."/>
            <person name="Korsakova E.S."/>
            <person name="Pyankova A."/>
            <person name="Mavrodi O.V."/>
            <person name="Plotnikova E.G."/>
        </authorList>
    </citation>
    <scope>NUCLEOTIDE SEQUENCE [LARGE SCALE GENOMIC DNA]</scope>
    <source>
        <strain evidence="7 8">SMB35</strain>
    </source>
</reference>
<dbReference type="InterPro" id="IPR017961">
    <property type="entry name" value="DNA_pol_Y-fam_little_finger"/>
</dbReference>
<dbReference type="GO" id="GO:0003887">
    <property type="term" value="F:DNA-directed DNA polymerase activity"/>
    <property type="evidence" value="ECO:0007669"/>
    <property type="project" value="TreeGrafter"/>
</dbReference>
<dbReference type="AlphaFoldDB" id="A0A1Q8SPH2"/>
<sequence>MIAIVDCNSFYVSCERLFKPHLNGKPVGVMSNNDGCVIALSNELKALGVKMGTPAHYLKEQVARGEITLFSSNYELYGDISTRVQAVLEEFSAGIDPYSIDECWVNFDGFAPGQLEDHARELRRQVKQYTGIPVSIGVAPTRTLAKVANRASKKIEGFGGVCVLYPDSPQTKGLLQRFELGDVWGVGRRLAEKLGNMGINTAWDLRNQNAKEIRRRFSVTLERTVLELQETPAIEMIGMDFARERIMTSRSFGRLTNDKGEIREAIRQHAQRSAEKLRKQGSLCRAVLVFLRTNPHRQDLAQHNPSMIIELNNPTDDSREIVAAAIQVLERLHAPNKRYMNGGVMLMDICERGTEQLSLLGTQQSDAERQRSEKLMGVMDELNQKMGRGTVRIGTPSAGAAWHLRCAHRSPRYTTRWEEIPPVRL</sequence>
<evidence type="ECO:0000256" key="4">
    <source>
        <dbReference type="ARBA" id="ARBA00023204"/>
    </source>
</evidence>
<evidence type="ECO:0000256" key="3">
    <source>
        <dbReference type="ARBA" id="ARBA00023199"/>
    </source>
</evidence>